<protein>
    <submittedName>
        <fullName evidence="1">Uncharacterized protein</fullName>
    </submittedName>
</protein>
<gene>
    <name evidence="1" type="ORF">METZ01_LOCUS307257</name>
</gene>
<accession>A0A382MZH0</accession>
<organism evidence="1">
    <name type="scientific">marine metagenome</name>
    <dbReference type="NCBI Taxonomy" id="408172"/>
    <lineage>
        <taxon>unclassified sequences</taxon>
        <taxon>metagenomes</taxon>
        <taxon>ecological metagenomes</taxon>
    </lineage>
</organism>
<sequence length="90" mass="9878">MLAVGKLTPGAKARLLPPRKSLGLSDEKALLLTGYLRSRTGSQYGRVATQPLIILCRQTDWGHRSPIKRLSFSVLLAPPAKTIMGQHFPQ</sequence>
<proteinExistence type="predicted"/>
<dbReference type="EMBL" id="UINC01097033">
    <property type="protein sequence ID" value="SVC54403.1"/>
    <property type="molecule type" value="Genomic_DNA"/>
</dbReference>
<evidence type="ECO:0000313" key="1">
    <source>
        <dbReference type="EMBL" id="SVC54403.1"/>
    </source>
</evidence>
<dbReference type="AlphaFoldDB" id="A0A382MZH0"/>
<name>A0A382MZH0_9ZZZZ</name>
<reference evidence="1" key="1">
    <citation type="submission" date="2018-05" db="EMBL/GenBank/DDBJ databases">
        <authorList>
            <person name="Lanie J.A."/>
            <person name="Ng W.-L."/>
            <person name="Kazmierczak K.M."/>
            <person name="Andrzejewski T.M."/>
            <person name="Davidsen T.M."/>
            <person name="Wayne K.J."/>
            <person name="Tettelin H."/>
            <person name="Glass J.I."/>
            <person name="Rusch D."/>
            <person name="Podicherti R."/>
            <person name="Tsui H.-C.T."/>
            <person name="Winkler M.E."/>
        </authorList>
    </citation>
    <scope>NUCLEOTIDE SEQUENCE</scope>
</reference>